<proteinExistence type="predicted"/>
<organism evidence="2 3">
    <name type="scientific">Saccharopolyspora rectivirgula</name>
    <dbReference type="NCBI Taxonomy" id="28042"/>
    <lineage>
        <taxon>Bacteria</taxon>
        <taxon>Bacillati</taxon>
        <taxon>Actinomycetota</taxon>
        <taxon>Actinomycetes</taxon>
        <taxon>Pseudonocardiales</taxon>
        <taxon>Pseudonocardiaceae</taxon>
        <taxon>Saccharopolyspora</taxon>
    </lineage>
</organism>
<name>A0A073AVU6_9PSEU</name>
<dbReference type="eggNOG" id="ENOG5032XHD">
    <property type="taxonomic scope" value="Bacteria"/>
</dbReference>
<evidence type="ECO:0000313" key="2">
    <source>
        <dbReference type="EMBL" id="KEI43162.1"/>
    </source>
</evidence>
<dbReference type="EMBL" id="JNVU01000048">
    <property type="protein sequence ID" value="KEI43162.1"/>
    <property type="molecule type" value="Genomic_DNA"/>
</dbReference>
<reference evidence="2 3" key="1">
    <citation type="submission" date="2014-06" db="EMBL/GenBank/DDBJ databases">
        <title>Saccharopolyspora rectivirgula DSM-43113 Genome sequencing.</title>
        <authorList>
            <person name="Barrera C."/>
            <person name="Millon L."/>
            <person name="Rognon B."/>
            <person name="Zaugg C."/>
            <person name="Monod M."/>
        </authorList>
    </citation>
    <scope>NUCLEOTIDE SEQUENCE [LARGE SCALE GENOMIC DNA]</scope>
    <source>
        <strain evidence="2 3">DSM 43113</strain>
    </source>
</reference>
<dbReference type="OrthoDB" id="5244396at2"/>
<evidence type="ECO:0000256" key="1">
    <source>
        <dbReference type="SAM" id="Phobius"/>
    </source>
</evidence>
<keyword evidence="1" id="KW-0812">Transmembrane</keyword>
<dbReference type="STRING" id="28042.GU90_18745"/>
<keyword evidence="3" id="KW-1185">Reference proteome</keyword>
<feature type="transmembrane region" description="Helical" evidence="1">
    <location>
        <begin position="255"/>
        <end position="276"/>
    </location>
</feature>
<keyword evidence="1" id="KW-1133">Transmembrane helix</keyword>
<feature type="transmembrane region" description="Helical" evidence="1">
    <location>
        <begin position="16"/>
        <end position="36"/>
    </location>
</feature>
<feature type="transmembrane region" description="Helical" evidence="1">
    <location>
        <begin position="144"/>
        <end position="165"/>
    </location>
</feature>
<comment type="caution">
    <text evidence="2">The sequence shown here is derived from an EMBL/GenBank/DDBJ whole genome shotgun (WGS) entry which is preliminary data.</text>
</comment>
<accession>A0A073AVU6</accession>
<sequence>MVTALVRSEFRKIFTVNLWWALLIPVALLSFGAGWFGTAVGTISELERSLGRPLPLGLLTVSMSTNFSTIFAVLFGALAVAGEHRNKSITTTYLTGNPRGAVFGAKLIAYSAVGALYGVVNVVCASLGGLLGAGLDGFGDPLDWFAVGGAGLLAMVLWTVLGVGFGALIGNAVLAVVVPLLYKFVVEFIISTFLAGTDASGVAAYLPGAAGNGVVGNLAVPIFVEAVAGPDEPFIPREVFELLHFFFGGSYGQGWWLSVLVFLAYAAGFALAGWAVSRQRDIT</sequence>
<dbReference type="AlphaFoldDB" id="A0A073AVU6"/>
<keyword evidence="1" id="KW-0472">Membrane</keyword>
<dbReference type="Proteomes" id="UP000031419">
    <property type="component" value="Unassembled WGS sequence"/>
</dbReference>
<gene>
    <name evidence="2" type="ORF">GU90_18745</name>
</gene>
<feature type="transmembrane region" description="Helical" evidence="1">
    <location>
        <begin position="107"/>
        <end position="132"/>
    </location>
</feature>
<feature type="transmembrane region" description="Helical" evidence="1">
    <location>
        <begin position="56"/>
        <end position="81"/>
    </location>
</feature>
<protein>
    <recommendedName>
        <fullName evidence="4">ABC transporter permease</fullName>
    </recommendedName>
</protein>
<feature type="transmembrane region" description="Helical" evidence="1">
    <location>
        <begin position="172"/>
        <end position="195"/>
    </location>
</feature>
<evidence type="ECO:0000313" key="3">
    <source>
        <dbReference type="Proteomes" id="UP000031419"/>
    </source>
</evidence>
<evidence type="ECO:0008006" key="4">
    <source>
        <dbReference type="Google" id="ProtNLM"/>
    </source>
</evidence>
<dbReference type="RefSeq" id="WP_029720325.1">
    <property type="nucleotide sequence ID" value="NZ_JAJUIW010000001.1"/>
</dbReference>